<dbReference type="Proteomes" id="UP001143910">
    <property type="component" value="Unassembled WGS sequence"/>
</dbReference>
<keyword evidence="2" id="KW-1185">Reference proteome</keyword>
<evidence type="ECO:0000313" key="1">
    <source>
        <dbReference type="EMBL" id="KAJ2960574.1"/>
    </source>
</evidence>
<dbReference type="EMBL" id="JANJQO010003407">
    <property type="protein sequence ID" value="KAJ2960574.1"/>
    <property type="molecule type" value="Genomic_DNA"/>
</dbReference>
<proteinExistence type="predicted"/>
<reference evidence="1" key="1">
    <citation type="submission" date="2022-08" db="EMBL/GenBank/DDBJ databases">
        <title>Genome Sequence of Lecanicillium fungicola.</title>
        <authorList>
            <person name="Buettner E."/>
        </authorList>
    </citation>
    <scope>NUCLEOTIDE SEQUENCE</scope>
    <source>
        <strain evidence="1">Babe33</strain>
    </source>
</reference>
<sequence length="211" mass="23873">MSLSSFSDSSSDSFFEASYDSISSSSYDPLWTTDSDHLSENIDSPSNRSDEDEQIVGTSAIKDEQPESCFHRFSNLSIELRHLVWVQFCPELRNEPVILPFTIRKLPKLPGQPRRRVGMPQGTRAVGEFASRLRILVALHRESHVLAVNRFPDMLQFRLKSNPDRVGSVRFDTQRDIIFIKSILGPTLRDLSALPRGQTAGSLHLLPSFRT</sequence>
<evidence type="ECO:0000313" key="2">
    <source>
        <dbReference type="Proteomes" id="UP001143910"/>
    </source>
</evidence>
<accession>A0ACC1MD07</accession>
<gene>
    <name evidence="1" type="ORF">NQ176_g11044</name>
</gene>
<protein>
    <submittedName>
        <fullName evidence="1">Uncharacterized protein</fullName>
    </submittedName>
</protein>
<name>A0ACC1MD07_9HYPO</name>
<comment type="caution">
    <text evidence="1">The sequence shown here is derived from an EMBL/GenBank/DDBJ whole genome shotgun (WGS) entry which is preliminary data.</text>
</comment>
<organism evidence="1 2">
    <name type="scientific">Zarea fungicola</name>
    <dbReference type="NCBI Taxonomy" id="93591"/>
    <lineage>
        <taxon>Eukaryota</taxon>
        <taxon>Fungi</taxon>
        <taxon>Dikarya</taxon>
        <taxon>Ascomycota</taxon>
        <taxon>Pezizomycotina</taxon>
        <taxon>Sordariomycetes</taxon>
        <taxon>Hypocreomycetidae</taxon>
        <taxon>Hypocreales</taxon>
        <taxon>Cordycipitaceae</taxon>
        <taxon>Zarea</taxon>
    </lineage>
</organism>